<dbReference type="RefSeq" id="WP_066043638.1">
    <property type="nucleotide sequence ID" value="NZ_AP013042.1"/>
</dbReference>
<dbReference type="EMBL" id="AP013042">
    <property type="protein sequence ID" value="BAS67489.1"/>
    <property type="molecule type" value="Genomic_DNA"/>
</dbReference>
<name>A0A0P0UQM3_9GAMM</name>
<dbReference type="Proteomes" id="UP000067399">
    <property type="component" value="Chromosome"/>
</dbReference>
<dbReference type="InterPro" id="IPR018640">
    <property type="entry name" value="DUF2063"/>
</dbReference>
<evidence type="ECO:0000259" key="1">
    <source>
        <dbReference type="Pfam" id="PF09836"/>
    </source>
</evidence>
<reference evidence="2 3" key="1">
    <citation type="journal article" date="2000" name="Mar. Ecol. Prog. Ser.">
        <title>Phylogenetic characterization of endosymbionts in three hydrothermal vent mussels: influence on host distributions.</title>
        <authorList>
            <person name="Fujiwara Y."/>
            <person name="Takai K."/>
            <person name="Uematsu K."/>
            <person name="Tsuchida S."/>
            <person name="Hunt J.C."/>
            <person name="Hashimoto J."/>
        </authorList>
    </citation>
    <scope>NUCLEOTIDE SEQUENCE [LARGE SCALE GENOMIC DNA]</scope>
    <source>
        <strain evidence="2 3">Myojin Knoll</strain>
    </source>
</reference>
<evidence type="ECO:0000313" key="3">
    <source>
        <dbReference type="Proteomes" id="UP000067399"/>
    </source>
</evidence>
<accession>A0A0P0UQM3</accession>
<dbReference type="STRING" id="1303921.BSEPE_0479"/>
<feature type="domain" description="Putative DNA-binding" evidence="1">
    <location>
        <begin position="5"/>
        <end position="94"/>
    </location>
</feature>
<gene>
    <name evidence="2" type="ORF">BSEPE_0479</name>
</gene>
<organism evidence="2 3">
    <name type="scientific">endosymbiont of Bathymodiolus septemdierum str. Myojin knoll</name>
    <dbReference type="NCBI Taxonomy" id="1303921"/>
    <lineage>
        <taxon>Bacteria</taxon>
        <taxon>Pseudomonadati</taxon>
        <taxon>Pseudomonadota</taxon>
        <taxon>Gammaproteobacteria</taxon>
        <taxon>sulfur-oxidizing symbionts</taxon>
    </lineage>
</organism>
<dbReference type="InterPro" id="IPR044922">
    <property type="entry name" value="DUF2063_N_sf"/>
</dbReference>
<dbReference type="OrthoDB" id="4146344at2"/>
<dbReference type="KEGG" id="ebh:BSEPE_0479"/>
<keyword evidence="3" id="KW-1185">Reference proteome</keyword>
<dbReference type="Gene3D" id="1.10.150.690">
    <property type="entry name" value="DUF2063"/>
    <property type="match status" value="1"/>
</dbReference>
<sequence>MLKKLQQQFYQDVLIPNGAKNYLNEGNFNGSHLMQIYHNQYFLSLTEALGKTYSCVKRLVGEDFFNQIAKEFILVNPSKTGNIIDYGDNFADFIQSSPQCKTVPYLADVAKFERCYDRCYFLGIVFFMHSVYPITKIWQLNENSEQLDLNSGEEYLKIYRQDGEVLVEEVTQQQYKEK</sequence>
<protein>
    <recommendedName>
        <fullName evidence="1">Putative DNA-binding domain-containing protein</fullName>
    </recommendedName>
</protein>
<dbReference type="Pfam" id="PF09836">
    <property type="entry name" value="DUF2063"/>
    <property type="match status" value="1"/>
</dbReference>
<evidence type="ECO:0000313" key="2">
    <source>
        <dbReference type="EMBL" id="BAS67489.1"/>
    </source>
</evidence>
<reference evidence="2 3" key="2">
    <citation type="journal article" date="2016" name="ISME J.">
        <title>Heterogeneous composition of key metabolic gene clusters in a vent mussel symbiont population.</title>
        <authorList>
            <person name="Ikuta T."/>
            <person name="Takaki Y."/>
            <person name="Nagai Y."/>
            <person name="Shimamura S."/>
            <person name="Tsuda M."/>
            <person name="Kawagucci S."/>
            <person name="Aoki Y."/>
            <person name="Inoue K."/>
            <person name="Teruya M."/>
            <person name="Satou K."/>
            <person name="Teruya K."/>
            <person name="Shimoji M."/>
            <person name="Tamotsu H."/>
            <person name="Hirano T."/>
            <person name="Maruyama T."/>
            <person name="Yoshida T."/>
        </authorList>
    </citation>
    <scope>NUCLEOTIDE SEQUENCE [LARGE SCALE GENOMIC DNA]</scope>
    <source>
        <strain evidence="2 3">Myojin Knoll</strain>
    </source>
</reference>
<proteinExistence type="predicted"/>
<dbReference type="AlphaFoldDB" id="A0A0P0UQM3"/>